<organism evidence="1 2">
    <name type="scientific">Pluteus cervinus</name>
    <dbReference type="NCBI Taxonomy" id="181527"/>
    <lineage>
        <taxon>Eukaryota</taxon>
        <taxon>Fungi</taxon>
        <taxon>Dikarya</taxon>
        <taxon>Basidiomycota</taxon>
        <taxon>Agaricomycotina</taxon>
        <taxon>Agaricomycetes</taxon>
        <taxon>Agaricomycetidae</taxon>
        <taxon>Agaricales</taxon>
        <taxon>Pluteineae</taxon>
        <taxon>Pluteaceae</taxon>
        <taxon>Pluteus</taxon>
    </lineage>
</organism>
<reference evidence="1 2" key="1">
    <citation type="journal article" date="2019" name="Nat. Ecol. Evol.">
        <title>Megaphylogeny resolves global patterns of mushroom evolution.</title>
        <authorList>
            <person name="Varga T."/>
            <person name="Krizsan K."/>
            <person name="Foldi C."/>
            <person name="Dima B."/>
            <person name="Sanchez-Garcia M."/>
            <person name="Sanchez-Ramirez S."/>
            <person name="Szollosi G.J."/>
            <person name="Szarkandi J.G."/>
            <person name="Papp V."/>
            <person name="Albert L."/>
            <person name="Andreopoulos W."/>
            <person name="Angelini C."/>
            <person name="Antonin V."/>
            <person name="Barry K.W."/>
            <person name="Bougher N.L."/>
            <person name="Buchanan P."/>
            <person name="Buyck B."/>
            <person name="Bense V."/>
            <person name="Catcheside P."/>
            <person name="Chovatia M."/>
            <person name="Cooper J."/>
            <person name="Damon W."/>
            <person name="Desjardin D."/>
            <person name="Finy P."/>
            <person name="Geml J."/>
            <person name="Haridas S."/>
            <person name="Hughes K."/>
            <person name="Justo A."/>
            <person name="Karasinski D."/>
            <person name="Kautmanova I."/>
            <person name="Kiss B."/>
            <person name="Kocsube S."/>
            <person name="Kotiranta H."/>
            <person name="LaButti K.M."/>
            <person name="Lechner B.E."/>
            <person name="Liimatainen K."/>
            <person name="Lipzen A."/>
            <person name="Lukacs Z."/>
            <person name="Mihaltcheva S."/>
            <person name="Morgado L.N."/>
            <person name="Niskanen T."/>
            <person name="Noordeloos M.E."/>
            <person name="Ohm R.A."/>
            <person name="Ortiz-Santana B."/>
            <person name="Ovrebo C."/>
            <person name="Racz N."/>
            <person name="Riley R."/>
            <person name="Savchenko A."/>
            <person name="Shiryaev A."/>
            <person name="Soop K."/>
            <person name="Spirin V."/>
            <person name="Szebenyi C."/>
            <person name="Tomsovsky M."/>
            <person name="Tulloss R.E."/>
            <person name="Uehling J."/>
            <person name="Grigoriev I.V."/>
            <person name="Vagvolgyi C."/>
            <person name="Papp T."/>
            <person name="Martin F.M."/>
            <person name="Miettinen O."/>
            <person name="Hibbett D.S."/>
            <person name="Nagy L.G."/>
        </authorList>
    </citation>
    <scope>NUCLEOTIDE SEQUENCE [LARGE SCALE GENOMIC DNA]</scope>
    <source>
        <strain evidence="1 2">NL-1719</strain>
    </source>
</reference>
<accession>A0ACD3A7E6</accession>
<keyword evidence="2" id="KW-1185">Reference proteome</keyword>
<dbReference type="Proteomes" id="UP000308600">
    <property type="component" value="Unassembled WGS sequence"/>
</dbReference>
<proteinExistence type="predicted"/>
<gene>
    <name evidence="1" type="ORF">BDN72DRAFT_863474</name>
</gene>
<name>A0ACD3A7E6_9AGAR</name>
<protein>
    <submittedName>
        <fullName evidence="1">Uncharacterized protein</fullName>
    </submittedName>
</protein>
<sequence>MSGSQSRFSQIWPDIRKKWRASTSSTTSYVFDIIPPELIEEIVAHIPTNQETTLRSLALASHVFVNPCQRRLFSKLDIDLAAKRQPTSPSSVDGRSVFVPWTASIPAYQRLRDIFKNSPHLAGYVMKLSFVQSRGQRGGEWMIGHSSLFADITTSLSSSPIHTISLQGYSYFSAFEWDSLPLEAERNLYRLFSNPNLQTLVMVDVLIPKTFFHGFRELKHLKLAHIGWSTDDHITPTTIEFRSGLQGVQKITSLYLVPWGLRGPCERLDLTTITPERGLDLADLDHVLLRINTSNHPPSASLTRLRPAKLRVLELEFFDGM</sequence>
<dbReference type="EMBL" id="ML208645">
    <property type="protein sequence ID" value="TFK61581.1"/>
    <property type="molecule type" value="Genomic_DNA"/>
</dbReference>
<evidence type="ECO:0000313" key="1">
    <source>
        <dbReference type="EMBL" id="TFK61581.1"/>
    </source>
</evidence>
<evidence type="ECO:0000313" key="2">
    <source>
        <dbReference type="Proteomes" id="UP000308600"/>
    </source>
</evidence>